<dbReference type="OrthoDB" id="9435504at2759"/>
<evidence type="ECO:0008006" key="4">
    <source>
        <dbReference type="Google" id="ProtNLM"/>
    </source>
</evidence>
<dbReference type="Pfam" id="PF14960">
    <property type="entry name" value="ATP_synth_reg"/>
    <property type="match status" value="1"/>
</dbReference>
<name>A0A9P0CWI4_9CUCU</name>
<sequence>MAGPAHEPYDDPKLQGFSRYFNNQTIKGRANVSLATLVFLFTGFTCIKVMKRKDLSNMPKSENSEISK</sequence>
<evidence type="ECO:0000313" key="2">
    <source>
        <dbReference type="EMBL" id="CAH1105566.1"/>
    </source>
</evidence>
<proteinExistence type="predicted"/>
<accession>A0A9P0CWI4</accession>
<feature type="transmembrane region" description="Helical" evidence="1">
    <location>
        <begin position="30"/>
        <end position="50"/>
    </location>
</feature>
<dbReference type="AlphaFoldDB" id="A0A9P0CWI4"/>
<dbReference type="EMBL" id="OV651814">
    <property type="protein sequence ID" value="CAH1105566.1"/>
    <property type="molecule type" value="Genomic_DNA"/>
</dbReference>
<organism evidence="2 3">
    <name type="scientific">Psylliodes chrysocephalus</name>
    <dbReference type="NCBI Taxonomy" id="3402493"/>
    <lineage>
        <taxon>Eukaryota</taxon>
        <taxon>Metazoa</taxon>
        <taxon>Ecdysozoa</taxon>
        <taxon>Arthropoda</taxon>
        <taxon>Hexapoda</taxon>
        <taxon>Insecta</taxon>
        <taxon>Pterygota</taxon>
        <taxon>Neoptera</taxon>
        <taxon>Endopterygota</taxon>
        <taxon>Coleoptera</taxon>
        <taxon>Polyphaga</taxon>
        <taxon>Cucujiformia</taxon>
        <taxon>Chrysomeloidea</taxon>
        <taxon>Chrysomelidae</taxon>
        <taxon>Galerucinae</taxon>
        <taxon>Alticini</taxon>
        <taxon>Psylliodes</taxon>
    </lineage>
</organism>
<evidence type="ECO:0000313" key="3">
    <source>
        <dbReference type="Proteomes" id="UP001153636"/>
    </source>
</evidence>
<dbReference type="Proteomes" id="UP001153636">
    <property type="component" value="Chromosome 2"/>
</dbReference>
<protein>
    <recommendedName>
        <fullName evidence="4">Up-regulated during skeletal muscle growth protein 5</fullName>
    </recommendedName>
</protein>
<keyword evidence="3" id="KW-1185">Reference proteome</keyword>
<keyword evidence="1" id="KW-1133">Transmembrane helix</keyword>
<keyword evidence="1" id="KW-0812">Transmembrane</keyword>
<dbReference type="InterPro" id="IPR009125">
    <property type="entry name" value="ATPMK"/>
</dbReference>
<reference evidence="2" key="1">
    <citation type="submission" date="2022-01" db="EMBL/GenBank/DDBJ databases">
        <authorList>
            <person name="King R."/>
        </authorList>
    </citation>
    <scope>NUCLEOTIDE SEQUENCE</scope>
</reference>
<keyword evidence="1" id="KW-0472">Membrane</keyword>
<evidence type="ECO:0000256" key="1">
    <source>
        <dbReference type="SAM" id="Phobius"/>
    </source>
</evidence>
<gene>
    <name evidence="2" type="ORF">PSYICH_LOCUS7571</name>
</gene>